<proteinExistence type="predicted"/>
<evidence type="ECO:0000313" key="1">
    <source>
        <dbReference type="EMBL" id="JAD86196.1"/>
    </source>
</evidence>
<reference evidence="1" key="2">
    <citation type="journal article" date="2015" name="Data Brief">
        <title>Shoot transcriptome of the giant reed, Arundo donax.</title>
        <authorList>
            <person name="Barrero R.A."/>
            <person name="Guerrero F.D."/>
            <person name="Moolhuijzen P."/>
            <person name="Goolsby J.A."/>
            <person name="Tidwell J."/>
            <person name="Bellgard S.E."/>
            <person name="Bellgard M.I."/>
        </authorList>
    </citation>
    <scope>NUCLEOTIDE SEQUENCE</scope>
    <source>
        <tissue evidence="1">Shoot tissue taken approximately 20 cm above the soil surface</tissue>
    </source>
</reference>
<sequence length="93" mass="10331">MAGNLKGLFLVPTLVLDFDGNGGARSSVREDNSRFGGELTHTIRLPINKIRTPQSQHHVSFGYQPCAARLTLPRRLIPACESKNTSKNKEERN</sequence>
<accession>A0A0A9DEF4</accession>
<dbReference type="AlphaFoldDB" id="A0A0A9DEF4"/>
<dbReference type="EMBL" id="GBRH01211699">
    <property type="protein sequence ID" value="JAD86196.1"/>
    <property type="molecule type" value="Transcribed_RNA"/>
</dbReference>
<protein>
    <submittedName>
        <fullName evidence="1">BIO1</fullName>
    </submittedName>
</protein>
<reference evidence="1" key="1">
    <citation type="submission" date="2014-09" db="EMBL/GenBank/DDBJ databases">
        <authorList>
            <person name="Magalhaes I.L.F."/>
            <person name="Oliveira U."/>
            <person name="Santos F.R."/>
            <person name="Vidigal T.H.D.A."/>
            <person name="Brescovit A.D."/>
            <person name="Santos A.J."/>
        </authorList>
    </citation>
    <scope>NUCLEOTIDE SEQUENCE</scope>
    <source>
        <tissue evidence="1">Shoot tissue taken approximately 20 cm above the soil surface</tissue>
    </source>
</reference>
<organism evidence="1">
    <name type="scientific">Arundo donax</name>
    <name type="common">Giant reed</name>
    <name type="synonym">Donax arundinaceus</name>
    <dbReference type="NCBI Taxonomy" id="35708"/>
    <lineage>
        <taxon>Eukaryota</taxon>
        <taxon>Viridiplantae</taxon>
        <taxon>Streptophyta</taxon>
        <taxon>Embryophyta</taxon>
        <taxon>Tracheophyta</taxon>
        <taxon>Spermatophyta</taxon>
        <taxon>Magnoliopsida</taxon>
        <taxon>Liliopsida</taxon>
        <taxon>Poales</taxon>
        <taxon>Poaceae</taxon>
        <taxon>PACMAD clade</taxon>
        <taxon>Arundinoideae</taxon>
        <taxon>Arundineae</taxon>
        <taxon>Arundo</taxon>
    </lineage>
</organism>
<name>A0A0A9DEF4_ARUDO</name>